<protein>
    <recommendedName>
        <fullName evidence="3">DUF4855 domain-containing protein</fullName>
    </recommendedName>
</protein>
<dbReference type="InterPro" id="IPR032329">
    <property type="entry name" value="DUF4855"/>
</dbReference>
<evidence type="ECO:0000313" key="2">
    <source>
        <dbReference type="Proteomes" id="UP000654993"/>
    </source>
</evidence>
<reference evidence="1" key="2">
    <citation type="journal article" date="2021" name="Data Brief">
        <title>Draft genome sequence data of the facultative, thermophilic, xylanolytic bacterium Paenibacillus sp. strain DA-C8.</title>
        <authorList>
            <person name="Chhe C."/>
            <person name="Uke A."/>
            <person name="Baramee S."/>
            <person name="Ungkulpasvich U."/>
            <person name="Tachaapaikoon C."/>
            <person name="Pason P."/>
            <person name="Waeonukul R."/>
            <person name="Ratanakhanokchai K."/>
            <person name="Kosugi A."/>
        </authorList>
    </citation>
    <scope>NUCLEOTIDE SEQUENCE</scope>
    <source>
        <strain evidence="1">DA-C8</strain>
    </source>
</reference>
<evidence type="ECO:0000313" key="1">
    <source>
        <dbReference type="EMBL" id="GFR37935.1"/>
    </source>
</evidence>
<dbReference type="EMBL" id="BMAQ01000009">
    <property type="protein sequence ID" value="GFR37935.1"/>
    <property type="molecule type" value="Genomic_DNA"/>
</dbReference>
<dbReference type="RefSeq" id="WP_200966208.1">
    <property type="nucleotide sequence ID" value="NZ_BMAQ01000009.1"/>
</dbReference>
<dbReference type="Pfam" id="PF16147">
    <property type="entry name" value="DUF4855"/>
    <property type="match status" value="1"/>
</dbReference>
<evidence type="ECO:0008006" key="3">
    <source>
        <dbReference type="Google" id="ProtNLM"/>
    </source>
</evidence>
<keyword evidence="2" id="KW-1185">Reference proteome</keyword>
<comment type="caution">
    <text evidence="1">The sequence shown here is derived from an EMBL/GenBank/DDBJ whole genome shotgun (WGS) entry which is preliminary data.</text>
</comment>
<organism evidence="1 2">
    <name type="scientific">Insulibacter thermoxylanivorax</name>
    <dbReference type="NCBI Taxonomy" id="2749268"/>
    <lineage>
        <taxon>Bacteria</taxon>
        <taxon>Bacillati</taxon>
        <taxon>Bacillota</taxon>
        <taxon>Bacilli</taxon>
        <taxon>Bacillales</taxon>
        <taxon>Paenibacillaceae</taxon>
        <taxon>Insulibacter</taxon>
    </lineage>
</organism>
<name>A0A916QCA2_9BACL</name>
<reference evidence="1" key="1">
    <citation type="submission" date="2020-08" db="EMBL/GenBank/DDBJ databases">
        <authorList>
            <person name="Uke A."/>
            <person name="Chhe C."/>
            <person name="Baramee S."/>
            <person name="Kosugi A."/>
        </authorList>
    </citation>
    <scope>NUCLEOTIDE SEQUENCE</scope>
    <source>
        <strain evidence="1">DA-C8</strain>
    </source>
</reference>
<sequence>MFKTSTDGYLAPDAFDVQNHIAVIPCGGLSENSILKWTRDQLQYYVSYIVEGKPIDRMFGGVIFNGIQMRDKSFIHPLFVGFGKPSRKRDWQLWIETLFAKNANLYALYDAAGNYKLDVWVTIPYPHTSQRDFGEVRDEDLDFRKEADRTRAIRWWLDRFLQRWKSETKLHDKLTFRGFVWQREAIDEADAELVKKVNGMIHRRSCLSMWLPNYGSSGVINWRDFGFDMAILNSNYYGNTAYDHTWINNTCTFAKYYNNGIQINYGKGLIYNDTHLLDYLNLGLPEHNNYMTNSMLVYQFPNQSLDVVYRDKFVDYVRLYTFIKGLYQRVDYPGIGY</sequence>
<accession>A0A916QCA2</accession>
<gene>
    <name evidence="1" type="ORF">PRECH8_12310</name>
</gene>
<dbReference type="Proteomes" id="UP000654993">
    <property type="component" value="Unassembled WGS sequence"/>
</dbReference>
<proteinExistence type="predicted"/>
<dbReference type="AlphaFoldDB" id="A0A916QCA2"/>